<reference evidence="1 2" key="1">
    <citation type="submission" date="2020-03" db="EMBL/GenBank/DDBJ databases">
        <title>Genomic Encyclopedia of Type Strains, Phase IV (KMG-IV): sequencing the most valuable type-strain genomes for metagenomic binning, comparative biology and taxonomic classification.</title>
        <authorList>
            <person name="Goeker M."/>
        </authorList>
    </citation>
    <scope>NUCLEOTIDE SEQUENCE [LARGE SCALE GENOMIC DNA]</scope>
    <source>
        <strain evidence="1 2">DSM 24233</strain>
    </source>
</reference>
<comment type="caution">
    <text evidence="1">The sequence shown here is derived from an EMBL/GenBank/DDBJ whole genome shotgun (WGS) entry which is preliminary data.</text>
</comment>
<name>A0A846QS90_9BACT</name>
<organism evidence="1 2">
    <name type="scientific">Desulfobaculum xiamenense</name>
    <dbReference type="NCBI Taxonomy" id="995050"/>
    <lineage>
        <taxon>Bacteria</taxon>
        <taxon>Pseudomonadati</taxon>
        <taxon>Thermodesulfobacteriota</taxon>
        <taxon>Desulfovibrionia</taxon>
        <taxon>Desulfovibrionales</taxon>
        <taxon>Desulfovibrionaceae</taxon>
        <taxon>Desulfobaculum</taxon>
    </lineage>
</organism>
<protein>
    <submittedName>
        <fullName evidence="1">Uncharacterized protein</fullName>
    </submittedName>
</protein>
<evidence type="ECO:0000313" key="2">
    <source>
        <dbReference type="Proteomes" id="UP000580856"/>
    </source>
</evidence>
<dbReference type="RefSeq" id="WP_167940579.1">
    <property type="nucleotide sequence ID" value="NZ_JAATJA010000001.1"/>
</dbReference>
<dbReference type="AlphaFoldDB" id="A0A846QS90"/>
<dbReference type="EMBL" id="JAATJA010000001">
    <property type="protein sequence ID" value="NJB67529.1"/>
    <property type="molecule type" value="Genomic_DNA"/>
</dbReference>
<sequence length="48" mass="5447">MEWVYDSASHRLMTFVKTRSGRIMQLTADDLGSLRAMYEAIVRKAVAA</sequence>
<dbReference type="Proteomes" id="UP000580856">
    <property type="component" value="Unassembled WGS sequence"/>
</dbReference>
<evidence type="ECO:0000313" key="1">
    <source>
        <dbReference type="EMBL" id="NJB67529.1"/>
    </source>
</evidence>
<keyword evidence="2" id="KW-1185">Reference proteome</keyword>
<accession>A0A846QS90</accession>
<gene>
    <name evidence="1" type="ORF">GGQ74_001169</name>
</gene>
<proteinExistence type="predicted"/>